<accession>A0ABU7ATE7</accession>
<dbReference type="Pfam" id="PF00675">
    <property type="entry name" value="Peptidase_M16"/>
    <property type="match status" value="1"/>
</dbReference>
<dbReference type="Gene3D" id="3.30.830.10">
    <property type="entry name" value="Metalloenzyme, LuxS/M16 peptidase-like"/>
    <property type="match status" value="1"/>
</dbReference>
<feature type="domain" description="Peptidase M16 N-terminal" evidence="1">
    <location>
        <begin position="2"/>
        <end position="30"/>
    </location>
</feature>
<evidence type="ECO:0000313" key="3">
    <source>
        <dbReference type="Proteomes" id="UP001345963"/>
    </source>
</evidence>
<dbReference type="EMBL" id="JAHUTI010025642">
    <property type="protein sequence ID" value="MED6240675.1"/>
    <property type="molecule type" value="Genomic_DNA"/>
</dbReference>
<name>A0ABU7ATE7_9TELE</name>
<dbReference type="InterPro" id="IPR011765">
    <property type="entry name" value="Pept_M16_N"/>
</dbReference>
<comment type="caution">
    <text evidence="2">The sequence shown here is derived from an EMBL/GenBank/DDBJ whole genome shotgun (WGS) entry which is preliminary data.</text>
</comment>
<sequence length="100" mass="10498">MAAAALCIGVGSFSDPDDLPGLAHFLEHSIHTPPGSSEGLLWDVVLRLQGESPGLDPHQLSVTQLCGGLVMSYSSGSGVQSQVKFIYIAFSATRHSKLCT</sequence>
<dbReference type="Proteomes" id="UP001345963">
    <property type="component" value="Unassembled WGS sequence"/>
</dbReference>
<proteinExistence type="predicted"/>
<evidence type="ECO:0000313" key="2">
    <source>
        <dbReference type="EMBL" id="MED6240675.1"/>
    </source>
</evidence>
<organism evidence="2 3">
    <name type="scientific">Ataeniobius toweri</name>
    <dbReference type="NCBI Taxonomy" id="208326"/>
    <lineage>
        <taxon>Eukaryota</taxon>
        <taxon>Metazoa</taxon>
        <taxon>Chordata</taxon>
        <taxon>Craniata</taxon>
        <taxon>Vertebrata</taxon>
        <taxon>Euteleostomi</taxon>
        <taxon>Actinopterygii</taxon>
        <taxon>Neopterygii</taxon>
        <taxon>Teleostei</taxon>
        <taxon>Neoteleostei</taxon>
        <taxon>Acanthomorphata</taxon>
        <taxon>Ovalentaria</taxon>
        <taxon>Atherinomorphae</taxon>
        <taxon>Cyprinodontiformes</taxon>
        <taxon>Goodeidae</taxon>
        <taxon>Ataeniobius</taxon>
    </lineage>
</organism>
<reference evidence="2 3" key="1">
    <citation type="submission" date="2021-07" db="EMBL/GenBank/DDBJ databases">
        <authorList>
            <person name="Palmer J.M."/>
        </authorList>
    </citation>
    <scope>NUCLEOTIDE SEQUENCE [LARGE SCALE GENOMIC DNA]</scope>
    <source>
        <strain evidence="2 3">AT_MEX2019</strain>
        <tissue evidence="2">Muscle</tissue>
    </source>
</reference>
<evidence type="ECO:0000259" key="1">
    <source>
        <dbReference type="Pfam" id="PF00675"/>
    </source>
</evidence>
<protein>
    <recommendedName>
        <fullName evidence="1">Peptidase M16 N-terminal domain-containing protein</fullName>
    </recommendedName>
</protein>
<dbReference type="InterPro" id="IPR011249">
    <property type="entry name" value="Metalloenz_LuxS/M16"/>
</dbReference>
<dbReference type="SUPFAM" id="SSF63411">
    <property type="entry name" value="LuxS/MPP-like metallohydrolase"/>
    <property type="match status" value="1"/>
</dbReference>
<gene>
    <name evidence="2" type="ORF">ATANTOWER_025674</name>
</gene>
<keyword evidence="3" id="KW-1185">Reference proteome</keyword>